<evidence type="ECO:0000313" key="3">
    <source>
        <dbReference type="Proteomes" id="UP000649617"/>
    </source>
</evidence>
<dbReference type="EMBL" id="CAJNIZ010032472">
    <property type="protein sequence ID" value="CAE7537790.1"/>
    <property type="molecule type" value="Genomic_DNA"/>
</dbReference>
<dbReference type="AlphaFoldDB" id="A0A812TU92"/>
<organism evidence="2 3">
    <name type="scientific">Symbiodinium pilosum</name>
    <name type="common">Dinoflagellate</name>
    <dbReference type="NCBI Taxonomy" id="2952"/>
    <lineage>
        <taxon>Eukaryota</taxon>
        <taxon>Sar</taxon>
        <taxon>Alveolata</taxon>
        <taxon>Dinophyceae</taxon>
        <taxon>Suessiales</taxon>
        <taxon>Symbiodiniaceae</taxon>
        <taxon>Symbiodinium</taxon>
    </lineage>
</organism>
<keyword evidence="3" id="KW-1185">Reference proteome</keyword>
<feature type="non-terminal residue" evidence="2">
    <location>
        <position position="99"/>
    </location>
</feature>
<protein>
    <submittedName>
        <fullName evidence="2">Uncharacterized protein</fullName>
    </submittedName>
</protein>
<dbReference type="Proteomes" id="UP000649617">
    <property type="component" value="Unassembled WGS sequence"/>
</dbReference>
<keyword evidence="1" id="KW-1133">Transmembrane helix</keyword>
<keyword evidence="1" id="KW-0812">Transmembrane</keyword>
<proteinExistence type="predicted"/>
<name>A0A812TU92_SYMPI</name>
<reference evidence="2" key="1">
    <citation type="submission" date="2021-02" db="EMBL/GenBank/DDBJ databases">
        <authorList>
            <person name="Dougan E. K."/>
            <person name="Rhodes N."/>
            <person name="Thang M."/>
            <person name="Chan C."/>
        </authorList>
    </citation>
    <scope>NUCLEOTIDE SEQUENCE</scope>
</reference>
<evidence type="ECO:0000313" key="2">
    <source>
        <dbReference type="EMBL" id="CAE7537790.1"/>
    </source>
</evidence>
<accession>A0A812TU92</accession>
<keyword evidence="1" id="KW-0472">Membrane</keyword>
<feature type="transmembrane region" description="Helical" evidence="1">
    <location>
        <begin position="75"/>
        <end position="96"/>
    </location>
</feature>
<evidence type="ECO:0000256" key="1">
    <source>
        <dbReference type="SAM" id="Phobius"/>
    </source>
</evidence>
<sequence length="99" mass="11419">MPPVQGSRDARVGQLGCFDLFCEGDPAFLEEQHEMVWKGEGRGSYTAASYKEFEKGGWEKEVVNRRYTSYRPRQCCLCLLALLLLSALGYFLYYLLHRV</sequence>
<gene>
    <name evidence="2" type="ORF">SPIL2461_LOCUS14221</name>
</gene>
<comment type="caution">
    <text evidence="2">The sequence shown here is derived from an EMBL/GenBank/DDBJ whole genome shotgun (WGS) entry which is preliminary data.</text>
</comment>